<name>A0A0K2URF8_LEPSM</name>
<organism evidence="1">
    <name type="scientific">Lepeophtheirus salmonis</name>
    <name type="common">Salmon louse</name>
    <name type="synonym">Caligus salmonis</name>
    <dbReference type="NCBI Taxonomy" id="72036"/>
    <lineage>
        <taxon>Eukaryota</taxon>
        <taxon>Metazoa</taxon>
        <taxon>Ecdysozoa</taxon>
        <taxon>Arthropoda</taxon>
        <taxon>Crustacea</taxon>
        <taxon>Multicrustacea</taxon>
        <taxon>Hexanauplia</taxon>
        <taxon>Copepoda</taxon>
        <taxon>Siphonostomatoida</taxon>
        <taxon>Caligidae</taxon>
        <taxon>Lepeophtheirus</taxon>
    </lineage>
</organism>
<dbReference type="EMBL" id="HACA01023294">
    <property type="protein sequence ID" value="CDW40655.1"/>
    <property type="molecule type" value="Transcribed_RNA"/>
</dbReference>
<accession>A0A0K2URF8</accession>
<protein>
    <submittedName>
        <fullName evidence="1">Uncharacterized protein</fullName>
    </submittedName>
</protein>
<sequence length="16" mass="1809">MLFNQGQQQKDTQVGS</sequence>
<reference evidence="1" key="1">
    <citation type="submission" date="2014-05" db="EMBL/GenBank/DDBJ databases">
        <authorList>
            <person name="Chronopoulou M."/>
        </authorList>
    </citation>
    <scope>NUCLEOTIDE SEQUENCE</scope>
    <source>
        <tissue evidence="1">Whole organism</tissue>
    </source>
</reference>
<dbReference type="AlphaFoldDB" id="A0A0K2URF8"/>
<proteinExistence type="predicted"/>
<evidence type="ECO:0000313" key="1">
    <source>
        <dbReference type="EMBL" id="CDW40655.1"/>
    </source>
</evidence>